<proteinExistence type="predicted"/>
<evidence type="ECO:0000256" key="6">
    <source>
        <dbReference type="SAM" id="Phobius"/>
    </source>
</evidence>
<dbReference type="EMBL" id="KZ819603">
    <property type="protein sequence ID" value="PWN36415.1"/>
    <property type="molecule type" value="Genomic_DNA"/>
</dbReference>
<dbReference type="InterPro" id="IPR024512">
    <property type="entry name" value="Ser_palmitoyltrfase_ssu-like"/>
</dbReference>
<keyword evidence="3" id="KW-0256">Endoplasmic reticulum</keyword>
<accession>A0A316VLJ5</accession>
<evidence type="ECO:0000256" key="2">
    <source>
        <dbReference type="ARBA" id="ARBA00022692"/>
    </source>
</evidence>
<dbReference type="RefSeq" id="XP_025356717.1">
    <property type="nucleotide sequence ID" value="XM_025495940.1"/>
</dbReference>
<dbReference type="GO" id="GO:0005789">
    <property type="term" value="C:endoplasmic reticulum membrane"/>
    <property type="evidence" value="ECO:0007669"/>
    <property type="project" value="UniProtKB-SubCell"/>
</dbReference>
<organism evidence="7 8">
    <name type="scientific">Meira miltonrushii</name>
    <dbReference type="NCBI Taxonomy" id="1280837"/>
    <lineage>
        <taxon>Eukaryota</taxon>
        <taxon>Fungi</taxon>
        <taxon>Dikarya</taxon>
        <taxon>Basidiomycota</taxon>
        <taxon>Ustilaginomycotina</taxon>
        <taxon>Exobasidiomycetes</taxon>
        <taxon>Exobasidiales</taxon>
        <taxon>Brachybasidiaceae</taxon>
        <taxon>Meira</taxon>
    </lineage>
</organism>
<keyword evidence="2 6" id="KW-0812">Transmembrane</keyword>
<dbReference type="Proteomes" id="UP000245771">
    <property type="component" value="Unassembled WGS sequence"/>
</dbReference>
<gene>
    <name evidence="7" type="ORF">FA14DRAFT_111261</name>
</gene>
<name>A0A316VLJ5_9BASI</name>
<evidence type="ECO:0000313" key="7">
    <source>
        <dbReference type="EMBL" id="PWN36415.1"/>
    </source>
</evidence>
<protein>
    <submittedName>
        <fullName evidence="7">Uncharacterized protein</fullName>
    </submittedName>
</protein>
<comment type="subcellular location">
    <subcellularLocation>
        <location evidence="1">Endoplasmic reticulum membrane</location>
        <topology evidence="1">Multi-pass membrane protein</topology>
    </subcellularLocation>
</comment>
<dbReference type="InParanoid" id="A0A316VLJ5"/>
<keyword evidence="4 6" id="KW-1133">Transmembrane helix</keyword>
<dbReference type="Pfam" id="PF11779">
    <property type="entry name" value="SPT_ssu-like"/>
    <property type="match status" value="1"/>
</dbReference>
<keyword evidence="5 6" id="KW-0472">Membrane</keyword>
<feature type="transmembrane region" description="Helical" evidence="6">
    <location>
        <begin position="27"/>
        <end position="48"/>
    </location>
</feature>
<feature type="non-terminal residue" evidence="7">
    <location>
        <position position="1"/>
    </location>
</feature>
<dbReference type="AlphaFoldDB" id="A0A316VLJ5"/>
<evidence type="ECO:0000256" key="1">
    <source>
        <dbReference type="ARBA" id="ARBA00004477"/>
    </source>
</evidence>
<evidence type="ECO:0000256" key="5">
    <source>
        <dbReference type="ARBA" id="ARBA00023136"/>
    </source>
</evidence>
<dbReference type="GeneID" id="37017721"/>
<feature type="non-terminal residue" evidence="7">
    <location>
        <position position="67"/>
    </location>
</feature>
<evidence type="ECO:0000256" key="3">
    <source>
        <dbReference type="ARBA" id="ARBA00022824"/>
    </source>
</evidence>
<evidence type="ECO:0000313" key="8">
    <source>
        <dbReference type="Proteomes" id="UP000245771"/>
    </source>
</evidence>
<evidence type="ECO:0000256" key="4">
    <source>
        <dbReference type="ARBA" id="ARBA00022989"/>
    </source>
</evidence>
<sequence>IHDQLWRGYMWIDGSLVISMLEDWETILLFAVVITLSGLLWYSIIFHLPNHVLLSIEKASYYIFGTS</sequence>
<reference evidence="7 8" key="1">
    <citation type="journal article" date="2018" name="Mol. Biol. Evol.">
        <title>Broad Genomic Sampling Reveals a Smut Pathogenic Ancestry of the Fungal Clade Ustilaginomycotina.</title>
        <authorList>
            <person name="Kijpornyongpan T."/>
            <person name="Mondo S.J."/>
            <person name="Barry K."/>
            <person name="Sandor L."/>
            <person name="Lee J."/>
            <person name="Lipzen A."/>
            <person name="Pangilinan J."/>
            <person name="LaButti K."/>
            <person name="Hainaut M."/>
            <person name="Henrissat B."/>
            <person name="Grigoriev I.V."/>
            <person name="Spatafora J.W."/>
            <person name="Aime M.C."/>
        </authorList>
    </citation>
    <scope>NUCLEOTIDE SEQUENCE [LARGE SCALE GENOMIC DNA]</scope>
    <source>
        <strain evidence="7 8">MCA 3882</strain>
    </source>
</reference>
<dbReference type="OrthoDB" id="202672at2759"/>
<keyword evidence="8" id="KW-1185">Reference proteome</keyword>